<comment type="caution">
    <text evidence="1">The sequence shown here is derived from an EMBL/GenBank/DDBJ whole genome shotgun (WGS) entry which is preliminary data.</text>
</comment>
<reference evidence="1" key="1">
    <citation type="journal article" date="2021" name="New Phytol.">
        <title>Evolutionary innovations through gain and loss of genes in the ectomycorrhizal Boletales.</title>
        <authorList>
            <person name="Wu G."/>
            <person name="Miyauchi S."/>
            <person name="Morin E."/>
            <person name="Kuo A."/>
            <person name="Drula E."/>
            <person name="Varga T."/>
            <person name="Kohler A."/>
            <person name="Feng B."/>
            <person name="Cao Y."/>
            <person name="Lipzen A."/>
            <person name="Daum C."/>
            <person name="Hundley H."/>
            <person name="Pangilinan J."/>
            <person name="Johnson J."/>
            <person name="Barry K."/>
            <person name="LaButti K."/>
            <person name="Ng V."/>
            <person name="Ahrendt S."/>
            <person name="Min B."/>
            <person name="Choi I.G."/>
            <person name="Park H."/>
            <person name="Plett J.M."/>
            <person name="Magnuson J."/>
            <person name="Spatafora J.W."/>
            <person name="Nagy L.G."/>
            <person name="Henrissat B."/>
            <person name="Grigoriev I.V."/>
            <person name="Yang Z.L."/>
            <person name="Xu J."/>
            <person name="Martin F.M."/>
        </authorList>
    </citation>
    <scope>NUCLEOTIDE SEQUENCE</scope>
    <source>
        <strain evidence="1">KUC20120723A-06</strain>
    </source>
</reference>
<evidence type="ECO:0000313" key="1">
    <source>
        <dbReference type="EMBL" id="KAH7929797.1"/>
    </source>
</evidence>
<organism evidence="1 2">
    <name type="scientific">Leucogyrophana mollusca</name>
    <dbReference type="NCBI Taxonomy" id="85980"/>
    <lineage>
        <taxon>Eukaryota</taxon>
        <taxon>Fungi</taxon>
        <taxon>Dikarya</taxon>
        <taxon>Basidiomycota</taxon>
        <taxon>Agaricomycotina</taxon>
        <taxon>Agaricomycetes</taxon>
        <taxon>Agaricomycetidae</taxon>
        <taxon>Boletales</taxon>
        <taxon>Boletales incertae sedis</taxon>
        <taxon>Leucogyrophana</taxon>
    </lineage>
</organism>
<gene>
    <name evidence="1" type="ORF">BV22DRAFT_110910</name>
</gene>
<sequence>MSRLHITQRFCSMFRSSRLISRACTKDTYLMPLLAFPNLLEGLMLNANNFRIRRPSISTMSIVYMKLLAMRAWISPWCFCSALALYLSCSGASQPIVPFGPYITLNLHFRPVLGHAKLITTRAAVSRQDMPSRRWPNSRW</sequence>
<dbReference type="EMBL" id="MU266338">
    <property type="protein sequence ID" value="KAH7929797.1"/>
    <property type="molecule type" value="Genomic_DNA"/>
</dbReference>
<proteinExistence type="predicted"/>
<keyword evidence="2" id="KW-1185">Reference proteome</keyword>
<evidence type="ECO:0000313" key="2">
    <source>
        <dbReference type="Proteomes" id="UP000790709"/>
    </source>
</evidence>
<accession>A0ACB8BWE1</accession>
<dbReference type="Proteomes" id="UP000790709">
    <property type="component" value="Unassembled WGS sequence"/>
</dbReference>
<name>A0ACB8BWE1_9AGAM</name>
<protein>
    <submittedName>
        <fullName evidence="1">Uncharacterized protein</fullName>
    </submittedName>
</protein>